<name>A0A379V2C1_SALET</name>
<reference evidence="1 2" key="1">
    <citation type="submission" date="2018-06" db="EMBL/GenBank/DDBJ databases">
        <authorList>
            <consortium name="Pathogen Informatics"/>
            <person name="Doyle S."/>
        </authorList>
    </citation>
    <scope>NUCLEOTIDE SEQUENCE [LARGE SCALE GENOMIC DNA]</scope>
    <source>
        <strain evidence="1 2">NCTC5798</strain>
    </source>
</reference>
<protein>
    <submittedName>
        <fullName evidence="1">Membrane protein</fullName>
    </submittedName>
</protein>
<gene>
    <name evidence="1" type="ORF">NCTC5798_05221</name>
</gene>
<proteinExistence type="predicted"/>
<dbReference type="EMBL" id="UGXK01000001">
    <property type="protein sequence ID" value="SUG73926.1"/>
    <property type="molecule type" value="Genomic_DNA"/>
</dbReference>
<dbReference type="Proteomes" id="UP000255534">
    <property type="component" value="Unassembled WGS sequence"/>
</dbReference>
<evidence type="ECO:0000313" key="2">
    <source>
        <dbReference type="Proteomes" id="UP000255534"/>
    </source>
</evidence>
<dbReference type="AlphaFoldDB" id="A0A379V2C1"/>
<sequence length="42" mass="5150">MRQYTINNEFIYNESLREIISLHDKKVLKVTLMRARCFKLSF</sequence>
<evidence type="ECO:0000313" key="1">
    <source>
        <dbReference type="EMBL" id="SUG73926.1"/>
    </source>
</evidence>
<organism evidence="1 2">
    <name type="scientific">Salmonella enterica I</name>
    <dbReference type="NCBI Taxonomy" id="59201"/>
    <lineage>
        <taxon>Bacteria</taxon>
        <taxon>Pseudomonadati</taxon>
        <taxon>Pseudomonadota</taxon>
        <taxon>Gammaproteobacteria</taxon>
        <taxon>Enterobacterales</taxon>
        <taxon>Enterobacteriaceae</taxon>
        <taxon>Salmonella</taxon>
    </lineage>
</organism>
<accession>A0A379V2C1</accession>